<evidence type="ECO:0000256" key="6">
    <source>
        <dbReference type="ARBA" id="ARBA00022989"/>
    </source>
</evidence>
<keyword evidence="2" id="KW-0813">Transport</keyword>
<evidence type="ECO:0000313" key="12">
    <source>
        <dbReference type="Proteomes" id="UP000265875"/>
    </source>
</evidence>
<evidence type="ECO:0000256" key="7">
    <source>
        <dbReference type="ARBA" id="ARBA00023136"/>
    </source>
</evidence>
<dbReference type="FunFam" id="3.40.50.300:FF:000287">
    <property type="entry name" value="Multidrug ABC transporter ATP-binding protein"/>
    <property type="match status" value="1"/>
</dbReference>
<dbReference type="SUPFAM" id="SSF90123">
    <property type="entry name" value="ABC transporter transmembrane region"/>
    <property type="match status" value="1"/>
</dbReference>
<feature type="transmembrane region" description="Helical" evidence="8">
    <location>
        <begin position="149"/>
        <end position="172"/>
    </location>
</feature>
<feature type="domain" description="ABC transporter" evidence="9">
    <location>
        <begin position="356"/>
        <end position="590"/>
    </location>
</feature>
<dbReference type="Gene3D" id="3.40.50.300">
    <property type="entry name" value="P-loop containing nucleotide triphosphate hydrolases"/>
    <property type="match status" value="1"/>
</dbReference>
<protein>
    <submittedName>
        <fullName evidence="11">ABC transporter ATP-binding protein</fullName>
    </submittedName>
</protein>
<evidence type="ECO:0000256" key="1">
    <source>
        <dbReference type="ARBA" id="ARBA00004651"/>
    </source>
</evidence>
<comment type="caution">
    <text evidence="11">The sequence shown here is derived from an EMBL/GenBank/DDBJ whole genome shotgun (WGS) entry which is preliminary data.</text>
</comment>
<keyword evidence="4" id="KW-0547">Nucleotide-binding</keyword>
<dbReference type="InterPro" id="IPR003439">
    <property type="entry name" value="ABC_transporter-like_ATP-bd"/>
</dbReference>
<keyword evidence="5 11" id="KW-0067">ATP-binding</keyword>
<feature type="domain" description="ABC transmembrane type-1" evidence="10">
    <location>
        <begin position="35"/>
        <end position="322"/>
    </location>
</feature>
<dbReference type="InterPro" id="IPR027417">
    <property type="entry name" value="P-loop_NTPase"/>
</dbReference>
<dbReference type="PROSITE" id="PS50893">
    <property type="entry name" value="ABC_TRANSPORTER_2"/>
    <property type="match status" value="1"/>
</dbReference>
<evidence type="ECO:0000256" key="8">
    <source>
        <dbReference type="SAM" id="Phobius"/>
    </source>
</evidence>
<feature type="transmembrane region" description="Helical" evidence="8">
    <location>
        <begin position="33"/>
        <end position="55"/>
    </location>
</feature>
<dbReference type="InterPro" id="IPR036640">
    <property type="entry name" value="ABC1_TM_sf"/>
</dbReference>
<dbReference type="Pfam" id="PF00664">
    <property type="entry name" value="ABC_membrane"/>
    <property type="match status" value="1"/>
</dbReference>
<dbReference type="InterPro" id="IPR011527">
    <property type="entry name" value="ABC1_TM_dom"/>
</dbReference>
<dbReference type="SUPFAM" id="SSF52540">
    <property type="entry name" value="P-loop containing nucleoside triphosphate hydrolases"/>
    <property type="match status" value="1"/>
</dbReference>
<dbReference type="SMART" id="SM00382">
    <property type="entry name" value="AAA"/>
    <property type="match status" value="1"/>
</dbReference>
<dbReference type="Gene3D" id="1.20.1560.10">
    <property type="entry name" value="ABC transporter type 1, transmembrane domain"/>
    <property type="match status" value="1"/>
</dbReference>
<dbReference type="EMBL" id="QWLL01000067">
    <property type="protein sequence ID" value="RII74202.1"/>
    <property type="molecule type" value="Genomic_DNA"/>
</dbReference>
<dbReference type="PROSITE" id="PS50929">
    <property type="entry name" value="ABC_TM1F"/>
    <property type="match status" value="1"/>
</dbReference>
<evidence type="ECO:0000259" key="9">
    <source>
        <dbReference type="PROSITE" id="PS50893"/>
    </source>
</evidence>
<gene>
    <name evidence="11" type="ORF">D0894_27705</name>
</gene>
<dbReference type="Proteomes" id="UP000265875">
    <property type="component" value="Unassembled WGS sequence"/>
</dbReference>
<dbReference type="InterPro" id="IPR039421">
    <property type="entry name" value="Type_1_exporter"/>
</dbReference>
<dbReference type="GO" id="GO:0005524">
    <property type="term" value="F:ATP binding"/>
    <property type="evidence" value="ECO:0007669"/>
    <property type="project" value="UniProtKB-KW"/>
</dbReference>
<evidence type="ECO:0000256" key="2">
    <source>
        <dbReference type="ARBA" id="ARBA00022448"/>
    </source>
</evidence>
<keyword evidence="6 8" id="KW-1133">Transmembrane helix</keyword>
<dbReference type="InterPro" id="IPR017871">
    <property type="entry name" value="ABC_transporter-like_CS"/>
</dbReference>
<evidence type="ECO:0000313" key="11">
    <source>
        <dbReference type="EMBL" id="RII74202.1"/>
    </source>
</evidence>
<organism evidence="11 12">
    <name type="scientific">Pseudomonas monteilii</name>
    <dbReference type="NCBI Taxonomy" id="76759"/>
    <lineage>
        <taxon>Bacteria</taxon>
        <taxon>Pseudomonadati</taxon>
        <taxon>Pseudomonadota</taxon>
        <taxon>Gammaproteobacteria</taxon>
        <taxon>Pseudomonadales</taxon>
        <taxon>Pseudomonadaceae</taxon>
        <taxon>Pseudomonas</taxon>
    </lineage>
</organism>
<dbReference type="PROSITE" id="PS00211">
    <property type="entry name" value="ABC_TRANSPORTER_1"/>
    <property type="match status" value="1"/>
</dbReference>
<feature type="transmembrane region" description="Helical" evidence="8">
    <location>
        <begin position="178"/>
        <end position="198"/>
    </location>
</feature>
<reference evidence="11 12" key="1">
    <citation type="submission" date="2018-08" db="EMBL/GenBank/DDBJ databases">
        <title>Draft genome sequence of the cyanotroph, Pseudomonas monteilii BCN3.</title>
        <authorList>
            <person name="Jones L.B."/>
            <person name="Kunz D.A."/>
        </authorList>
    </citation>
    <scope>NUCLEOTIDE SEQUENCE [LARGE SCALE GENOMIC DNA]</scope>
    <source>
        <strain evidence="11 12">BCN3</strain>
    </source>
</reference>
<dbReference type="GO" id="GO:0015421">
    <property type="term" value="F:ABC-type oligopeptide transporter activity"/>
    <property type="evidence" value="ECO:0007669"/>
    <property type="project" value="TreeGrafter"/>
</dbReference>
<dbReference type="PANTHER" id="PTHR43394">
    <property type="entry name" value="ATP-DEPENDENT PERMEASE MDL1, MITOCHONDRIAL"/>
    <property type="match status" value="1"/>
</dbReference>
<dbReference type="AlphaFoldDB" id="A0A399LXU2"/>
<keyword evidence="7 8" id="KW-0472">Membrane</keyword>
<proteinExistence type="predicted"/>
<dbReference type="GO" id="GO:0016887">
    <property type="term" value="F:ATP hydrolysis activity"/>
    <property type="evidence" value="ECO:0007669"/>
    <property type="project" value="InterPro"/>
</dbReference>
<keyword evidence="3 8" id="KW-0812">Transmembrane</keyword>
<dbReference type="PANTHER" id="PTHR43394:SF1">
    <property type="entry name" value="ATP-BINDING CASSETTE SUB-FAMILY B MEMBER 10, MITOCHONDRIAL"/>
    <property type="match status" value="1"/>
</dbReference>
<name>A0A399LXU2_9PSED</name>
<sequence>MNAPDTESDAYAPVLAASPFRFTLQFAGHFWRWYALIATLQVLASACGVSVSLALGKVVAAISPMDVQGARELAGVWPALFLFIGLNLGELVCSRLAGFCRVHVGPLQRVRVTGHLFAYLQHHSQRYIGSNFAGSLASRISETSTGVNMLLWALIFDVLPVVVTLSVAVIILSLASPWLALFSLIWSILFLICSYRLARHCQPYSKAFSAARSETVGRVVDAVSNLTAVRLFARLGHERAHLQQYLGREVTAARRSFGLNEKIVLFQLAASLVLKVGMLGFSLWLWQQGRIGVPEFVMSTTLSFLVISEARNVSRRFLDLFEYIGNIENGVRTIVVPHEIVDTQHARDIKVVSGQIELEDVTFGYQSDRPLFRNLNLFIPAGQRVGLVGYSGSGKSTLLNLLMRLYEQQHGSIRIDGEDIRRFTQQSLHSQISLIPQEPGLFHRSLLENIRYGNPQASEADVEAAARKAYAHDFIKGMEQGYHSLVGERGVRLSGGQRQRIAIARVIVKNAPILIMDEATSALDSITEKAIQKTLTQEMRDKTVIVVAHRLSTVAQLDRILFFDNGRIIEDGSHEELLARPDGAYRKLWDRQLGSATSSGELYRI</sequence>
<dbReference type="GO" id="GO:0005886">
    <property type="term" value="C:plasma membrane"/>
    <property type="evidence" value="ECO:0007669"/>
    <property type="project" value="UniProtKB-SubCell"/>
</dbReference>
<dbReference type="Pfam" id="PF00005">
    <property type="entry name" value="ABC_tran"/>
    <property type="match status" value="1"/>
</dbReference>
<evidence type="ECO:0000256" key="3">
    <source>
        <dbReference type="ARBA" id="ARBA00022692"/>
    </source>
</evidence>
<comment type="subcellular location">
    <subcellularLocation>
        <location evidence="1">Cell membrane</location>
        <topology evidence="1">Multi-pass membrane protein</topology>
    </subcellularLocation>
</comment>
<evidence type="ECO:0000259" key="10">
    <source>
        <dbReference type="PROSITE" id="PS50929"/>
    </source>
</evidence>
<dbReference type="InterPro" id="IPR003593">
    <property type="entry name" value="AAA+_ATPase"/>
</dbReference>
<dbReference type="RefSeq" id="WP_119372007.1">
    <property type="nucleotide sequence ID" value="NZ_QWLL01000067.1"/>
</dbReference>
<feature type="transmembrane region" description="Helical" evidence="8">
    <location>
        <begin position="263"/>
        <end position="285"/>
    </location>
</feature>
<evidence type="ECO:0000256" key="4">
    <source>
        <dbReference type="ARBA" id="ARBA00022741"/>
    </source>
</evidence>
<evidence type="ECO:0000256" key="5">
    <source>
        <dbReference type="ARBA" id="ARBA00022840"/>
    </source>
</evidence>
<accession>A0A399LXU2</accession>